<evidence type="ECO:0000313" key="5">
    <source>
        <dbReference type="Proteomes" id="UP000214610"/>
    </source>
</evidence>
<comment type="caution">
    <text evidence="4">The sequence shown here is derived from an EMBL/GenBank/DDBJ whole genome shotgun (WGS) entry which is preliminary data.</text>
</comment>
<dbReference type="Pfam" id="PF05036">
    <property type="entry name" value="SPOR"/>
    <property type="match status" value="1"/>
</dbReference>
<evidence type="ECO:0000256" key="1">
    <source>
        <dbReference type="SAM" id="MobiDB-lite"/>
    </source>
</evidence>
<proteinExistence type="predicted"/>
<accession>A0A227KP79</accession>
<evidence type="ECO:0000313" key="4">
    <source>
        <dbReference type="EMBL" id="OXE50072.1"/>
    </source>
</evidence>
<dbReference type="EMBL" id="NHMP01000002">
    <property type="protein sequence ID" value="OXE50072.1"/>
    <property type="molecule type" value="Genomic_DNA"/>
</dbReference>
<organism evidence="4 5">
    <name type="scientific">Turicimonas muris</name>
    <dbReference type="NCBI Taxonomy" id="1796652"/>
    <lineage>
        <taxon>Bacteria</taxon>
        <taxon>Pseudomonadati</taxon>
        <taxon>Pseudomonadota</taxon>
        <taxon>Betaproteobacteria</taxon>
        <taxon>Burkholderiales</taxon>
        <taxon>Sutterellaceae</taxon>
        <taxon>Turicimonas</taxon>
    </lineage>
</organism>
<dbReference type="RefSeq" id="WP_066594846.1">
    <property type="nucleotide sequence ID" value="NZ_CAJTBZ010000035.1"/>
</dbReference>
<reference evidence="5" key="1">
    <citation type="submission" date="2017-05" db="EMBL/GenBank/DDBJ databases">
        <title>Improved OligoMM genomes.</title>
        <authorList>
            <person name="Garzetti D."/>
        </authorList>
    </citation>
    <scope>NUCLEOTIDE SEQUENCE [LARGE SCALE GENOMIC DNA]</scope>
    <source>
        <strain evidence="5">YL45</strain>
    </source>
</reference>
<dbReference type="GO" id="GO:0042834">
    <property type="term" value="F:peptidoglycan binding"/>
    <property type="evidence" value="ECO:0007669"/>
    <property type="project" value="InterPro"/>
</dbReference>
<keyword evidence="5" id="KW-1185">Reference proteome</keyword>
<sequence length="183" mass="19538">MAGRSGFGTWFYGFLVGGVVGVGACAAAALFITNAPIPFINKVNQASEKINPIANGAIPDPNAALNGTGDSPANAPKSKVVTVEPQYPNSADTANTKEEVKQPAEETYRYVVQAGAFKGEAEAENLRAELGLLGFESRIIKRVENGTTWYRVRLGPYGTNQEANDVKTRLMQNSFQATVGRVK</sequence>
<dbReference type="AlphaFoldDB" id="A0A227KP79"/>
<protein>
    <submittedName>
        <fullName evidence="4">SPOR domain-containing protein</fullName>
    </submittedName>
</protein>
<dbReference type="PANTHER" id="PTHR38687:SF2">
    <property type="entry name" value="CELL DIVISION PROTEIN FTSN"/>
    <property type="match status" value="1"/>
</dbReference>
<keyword evidence="2" id="KW-0472">Membrane</keyword>
<gene>
    <name evidence="4" type="ORF">ADH67_03440</name>
</gene>
<evidence type="ECO:0000256" key="2">
    <source>
        <dbReference type="SAM" id="Phobius"/>
    </source>
</evidence>
<evidence type="ECO:0000259" key="3">
    <source>
        <dbReference type="PROSITE" id="PS51724"/>
    </source>
</evidence>
<dbReference type="InterPro" id="IPR052521">
    <property type="entry name" value="Cell_div_SPOR-domain"/>
</dbReference>
<dbReference type="PANTHER" id="PTHR38687">
    <property type="entry name" value="CELL DIVISION PROTEIN DEDD-RELATED"/>
    <property type="match status" value="1"/>
</dbReference>
<dbReference type="InterPro" id="IPR007730">
    <property type="entry name" value="SPOR-like_dom"/>
</dbReference>
<keyword evidence="2" id="KW-0812">Transmembrane</keyword>
<dbReference type="PROSITE" id="PS51257">
    <property type="entry name" value="PROKAR_LIPOPROTEIN"/>
    <property type="match status" value="1"/>
</dbReference>
<feature type="region of interest" description="Disordered" evidence="1">
    <location>
        <begin position="61"/>
        <end position="80"/>
    </location>
</feature>
<keyword evidence="2" id="KW-1133">Transmembrane helix</keyword>
<name>A0A227KP79_9BURK</name>
<dbReference type="SUPFAM" id="SSF110997">
    <property type="entry name" value="Sporulation related repeat"/>
    <property type="match status" value="1"/>
</dbReference>
<feature type="transmembrane region" description="Helical" evidence="2">
    <location>
        <begin position="12"/>
        <end position="32"/>
    </location>
</feature>
<dbReference type="PROSITE" id="PS51724">
    <property type="entry name" value="SPOR"/>
    <property type="match status" value="1"/>
</dbReference>
<feature type="domain" description="SPOR" evidence="3">
    <location>
        <begin position="104"/>
        <end position="183"/>
    </location>
</feature>
<dbReference type="GeneID" id="78362529"/>
<dbReference type="InterPro" id="IPR036680">
    <property type="entry name" value="SPOR-like_sf"/>
</dbReference>
<dbReference type="Gene3D" id="3.30.70.1070">
    <property type="entry name" value="Sporulation related repeat"/>
    <property type="match status" value="1"/>
</dbReference>
<dbReference type="Proteomes" id="UP000214610">
    <property type="component" value="Unassembled WGS sequence"/>
</dbReference>